<feature type="domain" description="TonB C-terminal" evidence="10">
    <location>
        <begin position="47"/>
        <end position="138"/>
    </location>
</feature>
<evidence type="ECO:0000256" key="2">
    <source>
        <dbReference type="ARBA" id="ARBA00006555"/>
    </source>
</evidence>
<dbReference type="InterPro" id="IPR037682">
    <property type="entry name" value="TonB_C"/>
</dbReference>
<dbReference type="GO" id="GO:0015031">
    <property type="term" value="P:protein transport"/>
    <property type="evidence" value="ECO:0007669"/>
    <property type="project" value="UniProtKB-KW"/>
</dbReference>
<keyword evidence="6" id="KW-0812">Transmembrane</keyword>
<keyword evidence="9" id="KW-0472">Membrane</keyword>
<evidence type="ECO:0000256" key="4">
    <source>
        <dbReference type="ARBA" id="ARBA00022475"/>
    </source>
</evidence>
<evidence type="ECO:0000256" key="7">
    <source>
        <dbReference type="ARBA" id="ARBA00022927"/>
    </source>
</evidence>
<keyword evidence="3" id="KW-0813">Transport</keyword>
<keyword evidence="7" id="KW-0653">Protein transport</keyword>
<evidence type="ECO:0000313" key="11">
    <source>
        <dbReference type="EMBL" id="PIQ85614.1"/>
    </source>
</evidence>
<dbReference type="InterPro" id="IPR006260">
    <property type="entry name" value="TonB/TolA_C"/>
</dbReference>
<comment type="subcellular location">
    <subcellularLocation>
        <location evidence="1">Cell inner membrane</location>
        <topology evidence="1">Single-pass membrane protein</topology>
        <orientation evidence="1">Periplasmic side</orientation>
    </subcellularLocation>
</comment>
<evidence type="ECO:0000256" key="9">
    <source>
        <dbReference type="ARBA" id="ARBA00023136"/>
    </source>
</evidence>
<dbReference type="PANTHER" id="PTHR33446:SF2">
    <property type="entry name" value="PROTEIN TONB"/>
    <property type="match status" value="1"/>
</dbReference>
<gene>
    <name evidence="11" type="ORF">COV74_07905</name>
</gene>
<dbReference type="AlphaFoldDB" id="A0A2H0LPK6"/>
<sequence>MNFKHLCFISLYLAWFGIGFFLPKLTMAIVFASEGQAVSNTFVEAVVMSDEQRRYFDPLPVYPTISRRTGEEGRVVIEFTILPNGNTANQYIVQSSGHDHLDQAALAASQKWHFDPVQIDGHAISSTRRIPIEFKLKN</sequence>
<keyword evidence="8" id="KW-1133">Transmembrane helix</keyword>
<evidence type="ECO:0000256" key="5">
    <source>
        <dbReference type="ARBA" id="ARBA00022519"/>
    </source>
</evidence>
<evidence type="ECO:0000313" key="12">
    <source>
        <dbReference type="Proteomes" id="UP000230859"/>
    </source>
</evidence>
<dbReference type="GO" id="GO:0031992">
    <property type="term" value="F:energy transducer activity"/>
    <property type="evidence" value="ECO:0007669"/>
    <property type="project" value="TreeGrafter"/>
</dbReference>
<evidence type="ECO:0000256" key="1">
    <source>
        <dbReference type="ARBA" id="ARBA00004383"/>
    </source>
</evidence>
<dbReference type="GO" id="GO:0098797">
    <property type="term" value="C:plasma membrane protein complex"/>
    <property type="evidence" value="ECO:0007669"/>
    <property type="project" value="TreeGrafter"/>
</dbReference>
<dbReference type="InterPro" id="IPR051045">
    <property type="entry name" value="TonB-dependent_transducer"/>
</dbReference>
<comment type="caution">
    <text evidence="11">The sequence shown here is derived from an EMBL/GenBank/DDBJ whole genome shotgun (WGS) entry which is preliminary data.</text>
</comment>
<dbReference type="SUPFAM" id="SSF74653">
    <property type="entry name" value="TolA/TonB C-terminal domain"/>
    <property type="match status" value="1"/>
</dbReference>
<proteinExistence type="inferred from homology"/>
<name>A0A2H0LPK6_9BACT</name>
<accession>A0A2H0LPK6</accession>
<dbReference type="EMBL" id="PCVY01000064">
    <property type="protein sequence ID" value="PIQ85614.1"/>
    <property type="molecule type" value="Genomic_DNA"/>
</dbReference>
<dbReference type="Pfam" id="PF03544">
    <property type="entry name" value="TonB_C"/>
    <property type="match status" value="1"/>
</dbReference>
<reference evidence="11 12" key="1">
    <citation type="submission" date="2017-09" db="EMBL/GenBank/DDBJ databases">
        <title>Depth-based differentiation of microbial function through sediment-hosted aquifers and enrichment of novel symbionts in the deep terrestrial subsurface.</title>
        <authorList>
            <person name="Probst A.J."/>
            <person name="Ladd B."/>
            <person name="Jarett J.K."/>
            <person name="Geller-Mcgrath D.E."/>
            <person name="Sieber C.M."/>
            <person name="Emerson J.B."/>
            <person name="Anantharaman K."/>
            <person name="Thomas B.C."/>
            <person name="Malmstrom R."/>
            <person name="Stieglmeier M."/>
            <person name="Klingl A."/>
            <person name="Woyke T."/>
            <person name="Ryan C.M."/>
            <person name="Banfield J.F."/>
        </authorList>
    </citation>
    <scope>NUCLEOTIDE SEQUENCE [LARGE SCALE GENOMIC DNA]</scope>
    <source>
        <strain evidence="11">CG11_big_fil_rev_8_21_14_0_20_45_26</strain>
    </source>
</reference>
<evidence type="ECO:0000256" key="8">
    <source>
        <dbReference type="ARBA" id="ARBA00022989"/>
    </source>
</evidence>
<keyword evidence="5" id="KW-0997">Cell inner membrane</keyword>
<dbReference type="PANTHER" id="PTHR33446">
    <property type="entry name" value="PROTEIN TONB-RELATED"/>
    <property type="match status" value="1"/>
</dbReference>
<dbReference type="PROSITE" id="PS52015">
    <property type="entry name" value="TONB_CTD"/>
    <property type="match status" value="1"/>
</dbReference>
<dbReference type="GO" id="GO:0055085">
    <property type="term" value="P:transmembrane transport"/>
    <property type="evidence" value="ECO:0007669"/>
    <property type="project" value="InterPro"/>
</dbReference>
<dbReference type="NCBIfam" id="TIGR01352">
    <property type="entry name" value="tonB_Cterm"/>
    <property type="match status" value="1"/>
</dbReference>
<keyword evidence="4" id="KW-1003">Cell membrane</keyword>
<dbReference type="Gene3D" id="3.30.1150.10">
    <property type="match status" value="1"/>
</dbReference>
<comment type="similarity">
    <text evidence="2">Belongs to the TonB family.</text>
</comment>
<evidence type="ECO:0000256" key="6">
    <source>
        <dbReference type="ARBA" id="ARBA00022692"/>
    </source>
</evidence>
<organism evidence="11 12">
    <name type="scientific">Candidatus Abzuiibacterium crystallinum</name>
    <dbReference type="NCBI Taxonomy" id="1974748"/>
    <lineage>
        <taxon>Bacteria</taxon>
        <taxon>Pseudomonadati</taxon>
        <taxon>Candidatus Omnitrophota</taxon>
        <taxon>Candidatus Abzuiibacterium</taxon>
    </lineage>
</organism>
<evidence type="ECO:0000256" key="3">
    <source>
        <dbReference type="ARBA" id="ARBA00022448"/>
    </source>
</evidence>
<evidence type="ECO:0000259" key="10">
    <source>
        <dbReference type="PROSITE" id="PS52015"/>
    </source>
</evidence>
<dbReference type="Proteomes" id="UP000230859">
    <property type="component" value="Unassembled WGS sequence"/>
</dbReference>
<protein>
    <recommendedName>
        <fullName evidence="10">TonB C-terminal domain-containing protein</fullName>
    </recommendedName>
</protein>